<keyword evidence="10" id="KW-0143">Chaperone</keyword>
<evidence type="ECO:0000256" key="14">
    <source>
        <dbReference type="ARBA" id="ARBA00033245"/>
    </source>
</evidence>
<evidence type="ECO:0000256" key="13">
    <source>
        <dbReference type="ARBA" id="ARBA00031538"/>
    </source>
</evidence>
<dbReference type="NCBIfam" id="TIGR03592">
    <property type="entry name" value="yidC_oxa1_cterm"/>
    <property type="match status" value="1"/>
</dbReference>
<evidence type="ECO:0000313" key="20">
    <source>
        <dbReference type="EMBL" id="SIS39313.1"/>
    </source>
</evidence>
<keyword evidence="9 18" id="KW-0472">Membrane</keyword>
<feature type="transmembrane region" description="Helical" evidence="18">
    <location>
        <begin position="30"/>
        <end position="52"/>
    </location>
</feature>
<comment type="subunit">
    <text evidence="12">Interacts with the Sec translocase complex via SecD. Specifically interacts with transmembrane segments of nascent integral membrane proteins during membrane integration.</text>
</comment>
<keyword evidence="5" id="KW-1003">Cell membrane</keyword>
<dbReference type="NCBIfam" id="NF002899">
    <property type="entry name" value="PRK03449.1"/>
    <property type="match status" value="1"/>
</dbReference>
<feature type="region of interest" description="Disordered" evidence="17">
    <location>
        <begin position="303"/>
        <end position="404"/>
    </location>
</feature>
<feature type="transmembrane region" description="Helical" evidence="18">
    <location>
        <begin position="188"/>
        <end position="207"/>
    </location>
</feature>
<dbReference type="PANTHER" id="PTHR12428:SF65">
    <property type="entry name" value="CYTOCHROME C OXIDASE ASSEMBLY PROTEIN COX18, MITOCHONDRIAL"/>
    <property type="match status" value="1"/>
</dbReference>
<dbReference type="RefSeq" id="WP_084560451.1">
    <property type="nucleotide sequence ID" value="NZ_CP046976.1"/>
</dbReference>
<evidence type="ECO:0000256" key="17">
    <source>
        <dbReference type="SAM" id="MobiDB-lite"/>
    </source>
</evidence>
<keyword evidence="21" id="KW-1185">Reference proteome</keyword>
<accession>A0A1N7IQG1</accession>
<reference evidence="21" key="1">
    <citation type="submission" date="2017-01" db="EMBL/GenBank/DDBJ databases">
        <authorList>
            <person name="Varghese N."/>
            <person name="Submissions S."/>
        </authorList>
    </citation>
    <scope>NUCLEOTIDE SEQUENCE [LARGE SCALE GENOMIC DNA]</scope>
    <source>
        <strain evidence="21">DSM 44531</strain>
    </source>
</reference>
<evidence type="ECO:0000256" key="18">
    <source>
        <dbReference type="SAM" id="Phobius"/>
    </source>
</evidence>
<dbReference type="STRING" id="1161099.SAMN05444817_101297"/>
<comment type="function">
    <text evidence="11">Required for the insertion and/or proper folding and/or complex formation of integral membrane proteins into the membrane. Involved in integration of membrane proteins that insert both dependently and independently of the Sec translocase complex, as well as at least some lipoproteins. Aids folding of multispanning membrane proteins.</text>
</comment>
<evidence type="ECO:0000256" key="5">
    <source>
        <dbReference type="ARBA" id="ARBA00022475"/>
    </source>
</evidence>
<dbReference type="GO" id="GO:0051205">
    <property type="term" value="P:protein insertion into membrane"/>
    <property type="evidence" value="ECO:0007669"/>
    <property type="project" value="TreeGrafter"/>
</dbReference>
<name>A0A1N7IQG1_9CORY</name>
<evidence type="ECO:0000256" key="16">
    <source>
        <dbReference type="RuleBase" id="RU003945"/>
    </source>
</evidence>
<dbReference type="GO" id="GO:0005886">
    <property type="term" value="C:plasma membrane"/>
    <property type="evidence" value="ECO:0007669"/>
    <property type="project" value="UniProtKB-SubCell"/>
</dbReference>
<dbReference type="Pfam" id="PF02096">
    <property type="entry name" value="60KD_IMP"/>
    <property type="match status" value="1"/>
</dbReference>
<keyword evidence="4" id="KW-0813">Transport</keyword>
<evidence type="ECO:0000256" key="12">
    <source>
        <dbReference type="ARBA" id="ARBA00026028"/>
    </source>
</evidence>
<feature type="domain" description="Membrane insertase YidC/Oxa/ALB C-terminal" evidence="19">
    <location>
        <begin position="32"/>
        <end position="292"/>
    </location>
</feature>
<dbReference type="OrthoDB" id="9780552at2"/>
<feature type="compositionally biased region" description="Low complexity" evidence="17">
    <location>
        <begin position="339"/>
        <end position="354"/>
    </location>
</feature>
<evidence type="ECO:0000313" key="21">
    <source>
        <dbReference type="Proteomes" id="UP000186292"/>
    </source>
</evidence>
<dbReference type="InterPro" id="IPR001708">
    <property type="entry name" value="YidC/ALB3/OXA1/COX18"/>
</dbReference>
<keyword evidence="7" id="KW-0653">Protein transport</keyword>
<dbReference type="EMBL" id="FTOF01000001">
    <property type="protein sequence ID" value="SIS39313.1"/>
    <property type="molecule type" value="Genomic_DNA"/>
</dbReference>
<evidence type="ECO:0000256" key="1">
    <source>
        <dbReference type="ARBA" id="ARBA00004651"/>
    </source>
</evidence>
<evidence type="ECO:0000256" key="4">
    <source>
        <dbReference type="ARBA" id="ARBA00022448"/>
    </source>
</evidence>
<evidence type="ECO:0000256" key="6">
    <source>
        <dbReference type="ARBA" id="ARBA00022692"/>
    </source>
</evidence>
<protein>
    <recommendedName>
        <fullName evidence="3">Membrane protein insertase YidC</fullName>
    </recommendedName>
    <alternativeName>
        <fullName evidence="15">Foldase YidC</fullName>
    </alternativeName>
    <alternativeName>
        <fullName evidence="14">Membrane integrase YidC</fullName>
    </alternativeName>
    <alternativeName>
        <fullName evidence="13">Membrane protein YidC</fullName>
    </alternativeName>
</protein>
<feature type="transmembrane region" description="Helical" evidence="18">
    <location>
        <begin position="98"/>
        <end position="118"/>
    </location>
</feature>
<evidence type="ECO:0000256" key="8">
    <source>
        <dbReference type="ARBA" id="ARBA00022989"/>
    </source>
</evidence>
<dbReference type="AlphaFoldDB" id="A0A1N7IQG1"/>
<evidence type="ECO:0000259" key="19">
    <source>
        <dbReference type="Pfam" id="PF02096"/>
    </source>
</evidence>
<evidence type="ECO:0000256" key="3">
    <source>
        <dbReference type="ARBA" id="ARBA00015325"/>
    </source>
</evidence>
<dbReference type="InterPro" id="IPR028055">
    <property type="entry name" value="YidC/Oxa/ALB_C"/>
</dbReference>
<dbReference type="Proteomes" id="UP000186292">
    <property type="component" value="Unassembled WGS sequence"/>
</dbReference>
<comment type="similarity">
    <text evidence="2">Belongs to the OXA1/ALB3/YidC family. Type 1 subfamily.</text>
</comment>
<evidence type="ECO:0000256" key="2">
    <source>
        <dbReference type="ARBA" id="ARBA00010527"/>
    </source>
</evidence>
<feature type="transmembrane region" description="Helical" evidence="18">
    <location>
        <begin position="5"/>
        <end position="24"/>
    </location>
</feature>
<feature type="transmembrane region" description="Helical" evidence="18">
    <location>
        <begin position="255"/>
        <end position="278"/>
    </location>
</feature>
<evidence type="ECO:0000256" key="10">
    <source>
        <dbReference type="ARBA" id="ARBA00023186"/>
    </source>
</evidence>
<evidence type="ECO:0000256" key="11">
    <source>
        <dbReference type="ARBA" id="ARBA00025034"/>
    </source>
</evidence>
<gene>
    <name evidence="20" type="ORF">SAMN05444817_101297</name>
</gene>
<evidence type="ECO:0000256" key="15">
    <source>
        <dbReference type="ARBA" id="ARBA00033342"/>
    </source>
</evidence>
<dbReference type="InterPro" id="IPR047196">
    <property type="entry name" value="YidC_ALB_C"/>
</dbReference>
<proteinExistence type="inferred from homology"/>
<feature type="compositionally biased region" description="Basic and acidic residues" evidence="17">
    <location>
        <begin position="355"/>
        <end position="366"/>
    </location>
</feature>
<feature type="compositionally biased region" description="Basic and acidic residues" evidence="17">
    <location>
        <begin position="322"/>
        <end position="336"/>
    </location>
</feature>
<dbReference type="PANTHER" id="PTHR12428">
    <property type="entry name" value="OXA1"/>
    <property type="match status" value="1"/>
</dbReference>
<dbReference type="GO" id="GO:0032977">
    <property type="term" value="F:membrane insertase activity"/>
    <property type="evidence" value="ECO:0007669"/>
    <property type="project" value="InterPro"/>
</dbReference>
<comment type="subcellular location">
    <subcellularLocation>
        <location evidence="1">Cell membrane</location>
        <topology evidence="1">Multi-pass membrane protein</topology>
    </subcellularLocation>
    <subcellularLocation>
        <location evidence="16">Membrane</location>
        <topology evidence="16">Multi-pass membrane protein</topology>
    </subcellularLocation>
</comment>
<feature type="region of interest" description="Disordered" evidence="17">
    <location>
        <begin position="216"/>
        <end position="239"/>
    </location>
</feature>
<evidence type="ECO:0000256" key="9">
    <source>
        <dbReference type="ARBA" id="ARBA00023136"/>
    </source>
</evidence>
<feature type="compositionally biased region" description="Basic residues" evidence="17">
    <location>
        <begin position="385"/>
        <end position="404"/>
    </location>
</feature>
<evidence type="ECO:0000256" key="7">
    <source>
        <dbReference type="ARBA" id="ARBA00022927"/>
    </source>
</evidence>
<dbReference type="GO" id="GO:0015031">
    <property type="term" value="P:protein transport"/>
    <property type="evidence" value="ECO:0007669"/>
    <property type="project" value="UniProtKB-KW"/>
</dbReference>
<organism evidence="20 21">
    <name type="scientific">Corynebacterium appendicis CIP 107643</name>
    <dbReference type="NCBI Taxonomy" id="1161099"/>
    <lineage>
        <taxon>Bacteria</taxon>
        <taxon>Bacillati</taxon>
        <taxon>Actinomycetota</taxon>
        <taxon>Actinomycetes</taxon>
        <taxon>Mycobacteriales</taxon>
        <taxon>Corynebacteriaceae</taxon>
        <taxon>Corynebacterium</taxon>
    </lineage>
</organism>
<dbReference type="CDD" id="cd20070">
    <property type="entry name" value="5TM_YidC_Alb3"/>
    <property type="match status" value="1"/>
</dbReference>
<sequence length="404" mass="45963">MLNFIYWPISAVLWFWHKIFGYIFSPDSGASWLLAIVFLTFTIRVFLVKPMVNQLRSGRKMQELQPKMQEIRAKYAKDQQKQAMEMQRLYKEANMNPLASCIVPLVQMPVFIGLFHVLRSFNRTGTGAGGLGMSVEENRNTANYIFSPEDVQSFLDARVFGVPLSSYMSMPEEQFAAFAPSDFSRTDIIMVALPLVIACVLLTHFNARMSMSRQRERMAKRKAEQAAAGKKQPENGMNSPEMMEMQMKTMNGMMLWFLPATLLFTGFLWHIGLLTYMLSNNIWTFFQTKIVYAKMDKEEEEEEAAKREAKRASAPVAGARTVDNRSKKQRERDAAKQRANNNHPENEPAEQPEAQPKDQAEDKADTDSNVGLKPKPGAKPDNPKKGKKKKGKNKNNNQGKKKGN</sequence>
<keyword evidence="6 16" id="KW-0812">Transmembrane</keyword>
<keyword evidence="8 18" id="KW-1133">Transmembrane helix</keyword>